<dbReference type="Gene3D" id="3.30.470.20">
    <property type="entry name" value="ATP-grasp fold, B domain"/>
    <property type="match status" value="1"/>
</dbReference>
<dbReference type="InterPro" id="IPR011761">
    <property type="entry name" value="ATP-grasp"/>
</dbReference>
<name>A0AAU9JYP1_9CILI</name>
<dbReference type="SUPFAM" id="SSF56059">
    <property type="entry name" value="Glutathione synthetase ATP-binding domain-like"/>
    <property type="match status" value="1"/>
</dbReference>
<dbReference type="GO" id="GO:0046872">
    <property type="term" value="F:metal ion binding"/>
    <property type="evidence" value="ECO:0007669"/>
    <property type="project" value="InterPro"/>
</dbReference>
<dbReference type="GO" id="GO:0005737">
    <property type="term" value="C:cytoplasm"/>
    <property type="evidence" value="ECO:0007669"/>
    <property type="project" value="UniProtKB-SubCell"/>
</dbReference>
<dbReference type="PANTHER" id="PTHR45870:SF2">
    <property type="entry name" value="TUBULIN MONOGLYCYLASE TTLL3"/>
    <property type="match status" value="1"/>
</dbReference>
<reference evidence="9" key="1">
    <citation type="submission" date="2021-09" db="EMBL/GenBank/DDBJ databases">
        <authorList>
            <consortium name="AG Swart"/>
            <person name="Singh M."/>
            <person name="Singh A."/>
            <person name="Seah K."/>
            <person name="Emmerich C."/>
        </authorList>
    </citation>
    <scope>NUCLEOTIDE SEQUENCE</scope>
    <source>
        <strain evidence="9">ATCC30299</strain>
    </source>
</reference>
<dbReference type="InterPro" id="IPR051437">
    <property type="entry name" value="TTLL_monoglycylase"/>
</dbReference>
<evidence type="ECO:0000256" key="6">
    <source>
        <dbReference type="PROSITE-ProRule" id="PRU00409"/>
    </source>
</evidence>
<dbReference type="EMBL" id="CAJZBQ010000053">
    <property type="protein sequence ID" value="CAG9331951.1"/>
    <property type="molecule type" value="Genomic_DNA"/>
</dbReference>
<evidence type="ECO:0000256" key="7">
    <source>
        <dbReference type="SAM" id="MobiDB-lite"/>
    </source>
</evidence>
<dbReference type="GO" id="GO:0015630">
    <property type="term" value="C:microtubule cytoskeleton"/>
    <property type="evidence" value="ECO:0007669"/>
    <property type="project" value="TreeGrafter"/>
</dbReference>
<evidence type="ECO:0000256" key="4">
    <source>
        <dbReference type="ARBA" id="ARBA00022741"/>
    </source>
</evidence>
<evidence type="ECO:0000256" key="5">
    <source>
        <dbReference type="ARBA" id="ARBA00022840"/>
    </source>
</evidence>
<comment type="caution">
    <text evidence="9">The sequence shown here is derived from an EMBL/GenBank/DDBJ whole genome shotgun (WGS) entry which is preliminary data.</text>
</comment>
<dbReference type="Proteomes" id="UP001162131">
    <property type="component" value="Unassembled WGS sequence"/>
</dbReference>
<keyword evidence="10" id="KW-1185">Reference proteome</keyword>
<dbReference type="PANTHER" id="PTHR45870">
    <property type="entry name" value="TUBULIN MONOGLYCYLASE TTLL3"/>
    <property type="match status" value="1"/>
</dbReference>
<keyword evidence="4 6" id="KW-0547">Nucleotide-binding</keyword>
<sequence length="554" mass="64268">MLSERKPLVEENTIKPKKPTMDSNEEEIKAPTKSKDDNSIKKSKNSAAEEPPMSRSNSMAQVKLKSSHLNPKAAEKIKPISTSNAIQRKLTSLDSWKAAHGFSKDCKVFIINGEYPDIRAALLERGWAENTDVNSTFYDFLWSRKGKVPILIKDWQVCNHFPKNQELVTKWRLCSNLKRLNAPKSGSSQFFPRCFKLKDEMNEFLEHYKILRITGRVKQFLEKNDEFLMEKLVLCIVILERWIDFNRRNTGGEQMTLMSNVEWRNLISNTPFDVSSYLKELKIDSLEETDKLMNLAKSCLERLSEADPQFFINGTGKIWIVKPGGKSRGRDIAIFSELNDIRNYVNNSEKWVIQKYIENPLLLDQRKFDIRQWVLISSSDPLIIWIYNECYLRFSVEKYNAENLNNLFVHLTNNSISKNSEAFDGIEDGCMWHIDRFKEQLFSIYGRDMWSEIFLKIKEIVKATILSVGNFGRRKSFEILGYDFMIDENLKPWLIEINSSPAMDYSTPVTELLVKQVLADLVKVVVDRKDSPICDTGKFEILYQGKVKLVGKIN</sequence>
<evidence type="ECO:0000313" key="10">
    <source>
        <dbReference type="Proteomes" id="UP001162131"/>
    </source>
</evidence>
<keyword evidence="5 6" id="KW-0067">ATP-binding</keyword>
<keyword evidence="2" id="KW-0963">Cytoplasm</keyword>
<feature type="compositionally biased region" description="Basic and acidic residues" evidence="7">
    <location>
        <begin position="26"/>
        <end position="40"/>
    </location>
</feature>
<dbReference type="Pfam" id="PF03133">
    <property type="entry name" value="TTL"/>
    <property type="match status" value="1"/>
</dbReference>
<feature type="compositionally biased region" description="Basic and acidic residues" evidence="7">
    <location>
        <begin position="1"/>
        <end position="14"/>
    </location>
</feature>
<evidence type="ECO:0000256" key="3">
    <source>
        <dbReference type="ARBA" id="ARBA00022598"/>
    </source>
</evidence>
<protein>
    <recommendedName>
        <fullName evidence="8">ATP-grasp domain-containing protein</fullName>
    </recommendedName>
</protein>
<proteinExistence type="predicted"/>
<dbReference type="GO" id="GO:0070736">
    <property type="term" value="F:protein-glycine ligase activity, initiating"/>
    <property type="evidence" value="ECO:0007669"/>
    <property type="project" value="TreeGrafter"/>
</dbReference>
<dbReference type="PROSITE" id="PS50975">
    <property type="entry name" value="ATP_GRASP"/>
    <property type="match status" value="1"/>
</dbReference>
<evidence type="ECO:0000259" key="8">
    <source>
        <dbReference type="PROSITE" id="PS50975"/>
    </source>
</evidence>
<evidence type="ECO:0000313" key="9">
    <source>
        <dbReference type="EMBL" id="CAG9331951.1"/>
    </source>
</evidence>
<dbReference type="PROSITE" id="PS51221">
    <property type="entry name" value="TTL"/>
    <property type="match status" value="1"/>
</dbReference>
<gene>
    <name evidence="9" type="ORF">BSTOLATCC_MIC54007</name>
</gene>
<evidence type="ECO:0000256" key="2">
    <source>
        <dbReference type="ARBA" id="ARBA00022490"/>
    </source>
</evidence>
<comment type="subcellular location">
    <subcellularLocation>
        <location evidence="1">Cytoplasm</location>
    </subcellularLocation>
</comment>
<feature type="domain" description="ATP-grasp" evidence="8">
    <location>
        <begin position="284"/>
        <end position="526"/>
    </location>
</feature>
<keyword evidence="3" id="KW-0436">Ligase</keyword>
<organism evidence="9 10">
    <name type="scientific">Blepharisma stoltei</name>
    <dbReference type="NCBI Taxonomy" id="1481888"/>
    <lineage>
        <taxon>Eukaryota</taxon>
        <taxon>Sar</taxon>
        <taxon>Alveolata</taxon>
        <taxon>Ciliophora</taxon>
        <taxon>Postciliodesmatophora</taxon>
        <taxon>Heterotrichea</taxon>
        <taxon>Heterotrichida</taxon>
        <taxon>Blepharismidae</taxon>
        <taxon>Blepharisma</taxon>
    </lineage>
</organism>
<feature type="region of interest" description="Disordered" evidence="7">
    <location>
        <begin position="1"/>
        <end position="80"/>
    </location>
</feature>
<dbReference type="AlphaFoldDB" id="A0AAU9JYP1"/>
<evidence type="ECO:0000256" key="1">
    <source>
        <dbReference type="ARBA" id="ARBA00004496"/>
    </source>
</evidence>
<accession>A0AAU9JYP1</accession>
<dbReference type="InterPro" id="IPR004344">
    <property type="entry name" value="TTL/TTLL_fam"/>
</dbReference>
<dbReference type="GO" id="GO:0005524">
    <property type="term" value="F:ATP binding"/>
    <property type="evidence" value="ECO:0007669"/>
    <property type="project" value="UniProtKB-UniRule"/>
</dbReference>